<feature type="domain" description="M23ase beta-sheet core" evidence="2">
    <location>
        <begin position="340"/>
        <end position="435"/>
    </location>
</feature>
<proteinExistence type="predicted"/>
<keyword evidence="4" id="KW-1185">Reference proteome</keyword>
<name>A0A4Q8AHV6_9MICO</name>
<evidence type="ECO:0000256" key="1">
    <source>
        <dbReference type="SAM" id="Coils"/>
    </source>
</evidence>
<protein>
    <submittedName>
        <fullName evidence="3">Murein DD-endopeptidase MepM/ murein hydrolase activator NlpD</fullName>
    </submittedName>
</protein>
<sequence length="448" mass="45514">MKRTRQTQGRGFAALWQSVARYRIRSSIGAGMVAALTVTLAFGGPAAAAGFPSWDDVQAAKANSASAAAAVDNIRALIVELDVAAQAAQAESDKRSAELLIAQDKFDEASERAAALQAQADASKATADVATKQAGQLAAQLYRSGGGDLSVNLFLEGKPDAAVDEADGLLSRLGSMSKMVERSTDIYTSAQASTNTAAALGAQADIATAEREKLRVAAQDALAAAVAAQQAADAALQESRDRSVVLDAQLAFMLDEQAKTTAAYQEGERQRIAAEAAARAAEEAAKAAGGGGGSSGGGPGPGLGGGYINNGWAVPASGRITDSYGPRPVICGGGGCSSSFHRGTDIGTGCYSPIYAASSGTVVYSGWNGTYGNWIQIDHGNGVSTGYAHIRDGGRFVGVGDWVDVGQNIASSGTTGASTGCHLHFEVYINGGRIDAAPFMADRGVPLG</sequence>
<dbReference type="InterPro" id="IPR011055">
    <property type="entry name" value="Dup_hybrid_motif"/>
</dbReference>
<dbReference type="SUPFAM" id="SSF51261">
    <property type="entry name" value="Duplicated hybrid motif"/>
    <property type="match status" value="1"/>
</dbReference>
<dbReference type="PANTHER" id="PTHR21666:SF270">
    <property type="entry name" value="MUREIN HYDROLASE ACTIVATOR ENVC"/>
    <property type="match status" value="1"/>
</dbReference>
<dbReference type="Proteomes" id="UP000291483">
    <property type="component" value="Unassembled WGS sequence"/>
</dbReference>
<dbReference type="PANTHER" id="PTHR21666">
    <property type="entry name" value="PEPTIDASE-RELATED"/>
    <property type="match status" value="1"/>
</dbReference>
<dbReference type="InterPro" id="IPR050570">
    <property type="entry name" value="Cell_wall_metabolism_enzyme"/>
</dbReference>
<organism evidence="3 4">
    <name type="scientific">Microterricola gilva</name>
    <dbReference type="NCBI Taxonomy" id="393267"/>
    <lineage>
        <taxon>Bacteria</taxon>
        <taxon>Bacillati</taxon>
        <taxon>Actinomycetota</taxon>
        <taxon>Actinomycetes</taxon>
        <taxon>Micrococcales</taxon>
        <taxon>Microbacteriaceae</taxon>
        <taxon>Microterricola</taxon>
    </lineage>
</organism>
<dbReference type="InterPro" id="IPR016047">
    <property type="entry name" value="M23ase_b-sheet_dom"/>
</dbReference>
<comment type="caution">
    <text evidence="3">The sequence shown here is derived from an EMBL/GenBank/DDBJ whole genome shotgun (WGS) entry which is preliminary data.</text>
</comment>
<feature type="coiled-coil region" evidence="1">
    <location>
        <begin position="99"/>
        <end position="126"/>
    </location>
</feature>
<keyword evidence="1" id="KW-0175">Coiled coil</keyword>
<dbReference type="Pfam" id="PF01551">
    <property type="entry name" value="Peptidase_M23"/>
    <property type="match status" value="1"/>
</dbReference>
<dbReference type="GO" id="GO:0004222">
    <property type="term" value="F:metalloendopeptidase activity"/>
    <property type="evidence" value="ECO:0007669"/>
    <property type="project" value="TreeGrafter"/>
</dbReference>
<dbReference type="EMBL" id="SHLC01000001">
    <property type="protein sequence ID" value="RZU64000.1"/>
    <property type="molecule type" value="Genomic_DNA"/>
</dbReference>
<evidence type="ECO:0000313" key="4">
    <source>
        <dbReference type="Proteomes" id="UP000291483"/>
    </source>
</evidence>
<dbReference type="Gene3D" id="2.70.70.10">
    <property type="entry name" value="Glucose Permease (Domain IIA)"/>
    <property type="match status" value="1"/>
</dbReference>
<dbReference type="AlphaFoldDB" id="A0A4Q8AHV6"/>
<accession>A0A4Q8AHV6</accession>
<reference evidence="3 4" key="1">
    <citation type="submission" date="2019-02" db="EMBL/GenBank/DDBJ databases">
        <title>Sequencing the genomes of 1000 actinobacteria strains.</title>
        <authorList>
            <person name="Klenk H.-P."/>
        </authorList>
    </citation>
    <scope>NUCLEOTIDE SEQUENCE [LARGE SCALE GENOMIC DNA]</scope>
    <source>
        <strain evidence="3 4">DSM 18319</strain>
    </source>
</reference>
<keyword evidence="3" id="KW-0378">Hydrolase</keyword>
<evidence type="ECO:0000259" key="2">
    <source>
        <dbReference type="Pfam" id="PF01551"/>
    </source>
</evidence>
<evidence type="ECO:0000313" key="3">
    <source>
        <dbReference type="EMBL" id="RZU64000.1"/>
    </source>
</evidence>
<dbReference type="CDD" id="cd12797">
    <property type="entry name" value="M23_peptidase"/>
    <property type="match status" value="1"/>
</dbReference>
<dbReference type="RefSeq" id="WP_130504589.1">
    <property type="nucleotide sequence ID" value="NZ_SHLC01000001.1"/>
</dbReference>
<dbReference type="OrthoDB" id="1099523at2"/>
<gene>
    <name evidence="3" type="ORF">EV379_0292</name>
</gene>